<organism evidence="2 3">
    <name type="scientific">Candidatus Woesebacteria bacterium RBG_16_42_24</name>
    <dbReference type="NCBI Taxonomy" id="1802485"/>
    <lineage>
        <taxon>Bacteria</taxon>
        <taxon>Candidatus Woeseibacteriota</taxon>
    </lineage>
</organism>
<dbReference type="PANTHER" id="PTHR37422:SF13">
    <property type="entry name" value="LIPOPOLYSACCHARIDE BIOSYNTHESIS PROTEIN PA4999-RELATED"/>
    <property type="match status" value="1"/>
</dbReference>
<sequence length="372" mass="42161">MLGSNIIDVIIIFFLGTLLFLGGLGIDTSSVQILGISVGILLLVLIRFWKKKLDIPEGFWIYIFFLAILALSTFWSVNLERTLKYSASFFTGGLFWLIFFNIQDHIRTRFGHLLILLSCLFGGFLIFHLISGTLDPNPWSIYSWTTPEKTHNHIGDLWALVGILVFYRWSLKRPLIDTIFLGLTVFFLALSQSRSAYLALAVGIGFMVLKQGWNKTNKSIIITLTILVVTLFLYSGLTRTTLFSRPYFLVGTLGLITSPFGVGLGNFGEISSRVRASFPWTANYITSFAHNILLEVSAGIGILGLVFITWLLRISNYLFENKENLLFKALFFALLTNFMFDTTYLIPSMVWLWFASLGLAQNERSNNKLFNE</sequence>
<feature type="transmembrane region" description="Helical" evidence="1">
    <location>
        <begin position="150"/>
        <end position="167"/>
    </location>
</feature>
<proteinExistence type="predicted"/>
<gene>
    <name evidence="2" type="ORF">A2V97_01290</name>
</gene>
<name>A0A1F7XJN5_9BACT</name>
<dbReference type="AlphaFoldDB" id="A0A1F7XJN5"/>
<feature type="transmembrane region" description="Helical" evidence="1">
    <location>
        <begin position="7"/>
        <end position="26"/>
    </location>
</feature>
<feature type="transmembrane region" description="Helical" evidence="1">
    <location>
        <begin position="58"/>
        <end position="77"/>
    </location>
</feature>
<dbReference type="InterPro" id="IPR051533">
    <property type="entry name" value="WaaL-like"/>
</dbReference>
<keyword evidence="1" id="KW-1133">Transmembrane helix</keyword>
<feature type="transmembrane region" description="Helical" evidence="1">
    <location>
        <begin position="247"/>
        <end position="268"/>
    </location>
</feature>
<comment type="caution">
    <text evidence="2">The sequence shown here is derived from an EMBL/GenBank/DDBJ whole genome shotgun (WGS) entry which is preliminary data.</text>
</comment>
<feature type="transmembrane region" description="Helical" evidence="1">
    <location>
        <begin position="288"/>
        <end position="313"/>
    </location>
</feature>
<feature type="transmembrane region" description="Helical" evidence="1">
    <location>
        <begin position="219"/>
        <end position="235"/>
    </location>
</feature>
<evidence type="ECO:0000313" key="2">
    <source>
        <dbReference type="EMBL" id="OGM15251.1"/>
    </source>
</evidence>
<keyword evidence="1" id="KW-0472">Membrane</keyword>
<feature type="transmembrane region" description="Helical" evidence="1">
    <location>
        <begin position="83"/>
        <end position="101"/>
    </location>
</feature>
<evidence type="ECO:0000313" key="3">
    <source>
        <dbReference type="Proteomes" id="UP000177382"/>
    </source>
</evidence>
<keyword evidence="1" id="KW-0812">Transmembrane</keyword>
<dbReference type="PANTHER" id="PTHR37422">
    <property type="entry name" value="TEICHURONIC ACID BIOSYNTHESIS PROTEIN TUAE"/>
    <property type="match status" value="1"/>
</dbReference>
<feature type="transmembrane region" description="Helical" evidence="1">
    <location>
        <begin position="325"/>
        <end position="346"/>
    </location>
</feature>
<protein>
    <recommendedName>
        <fullName evidence="4">O-antigen polymerase</fullName>
    </recommendedName>
</protein>
<dbReference type="Proteomes" id="UP000177382">
    <property type="component" value="Unassembled WGS sequence"/>
</dbReference>
<dbReference type="EMBL" id="MGFX01000006">
    <property type="protein sequence ID" value="OGM15251.1"/>
    <property type="molecule type" value="Genomic_DNA"/>
</dbReference>
<feature type="transmembrane region" description="Helical" evidence="1">
    <location>
        <begin position="113"/>
        <end position="130"/>
    </location>
</feature>
<evidence type="ECO:0000256" key="1">
    <source>
        <dbReference type="SAM" id="Phobius"/>
    </source>
</evidence>
<reference evidence="2 3" key="1">
    <citation type="journal article" date="2016" name="Nat. Commun.">
        <title>Thousands of microbial genomes shed light on interconnected biogeochemical processes in an aquifer system.</title>
        <authorList>
            <person name="Anantharaman K."/>
            <person name="Brown C.T."/>
            <person name="Hug L.A."/>
            <person name="Sharon I."/>
            <person name="Castelle C.J."/>
            <person name="Probst A.J."/>
            <person name="Thomas B.C."/>
            <person name="Singh A."/>
            <person name="Wilkins M.J."/>
            <person name="Karaoz U."/>
            <person name="Brodie E.L."/>
            <person name="Williams K.H."/>
            <person name="Hubbard S.S."/>
            <person name="Banfield J.F."/>
        </authorList>
    </citation>
    <scope>NUCLEOTIDE SEQUENCE [LARGE SCALE GENOMIC DNA]</scope>
</reference>
<feature type="transmembrane region" description="Helical" evidence="1">
    <location>
        <begin position="179"/>
        <end position="207"/>
    </location>
</feature>
<evidence type="ECO:0008006" key="4">
    <source>
        <dbReference type="Google" id="ProtNLM"/>
    </source>
</evidence>
<accession>A0A1F7XJN5</accession>
<feature type="transmembrane region" description="Helical" evidence="1">
    <location>
        <begin position="32"/>
        <end position="49"/>
    </location>
</feature>